<protein>
    <submittedName>
        <fullName evidence="1">Uncharacterized protein</fullName>
    </submittedName>
</protein>
<reference evidence="1" key="1">
    <citation type="submission" date="2021-12" db="EMBL/GenBank/DDBJ databases">
        <authorList>
            <person name="Martin H S."/>
        </authorList>
    </citation>
    <scope>NUCLEOTIDE SEQUENCE</scope>
</reference>
<keyword evidence="2" id="KW-1185">Reference proteome</keyword>
<organism evidence="1 2">
    <name type="scientific">Brenthis ino</name>
    <name type="common">lesser marbled fritillary</name>
    <dbReference type="NCBI Taxonomy" id="405034"/>
    <lineage>
        <taxon>Eukaryota</taxon>
        <taxon>Metazoa</taxon>
        <taxon>Ecdysozoa</taxon>
        <taxon>Arthropoda</taxon>
        <taxon>Hexapoda</taxon>
        <taxon>Insecta</taxon>
        <taxon>Pterygota</taxon>
        <taxon>Neoptera</taxon>
        <taxon>Endopterygota</taxon>
        <taxon>Lepidoptera</taxon>
        <taxon>Glossata</taxon>
        <taxon>Ditrysia</taxon>
        <taxon>Papilionoidea</taxon>
        <taxon>Nymphalidae</taxon>
        <taxon>Heliconiinae</taxon>
        <taxon>Argynnini</taxon>
        <taxon>Brenthis</taxon>
    </lineage>
</organism>
<sequence length="160" mass="18478">MHQVFKEWCIKNHYKAASRGTFSKILTNENIGIHLPRKDQSRMCCSYKTGNISKEEYESHIAKKTEAREAKKNFIESANEKDVVITVDVHSVLLAPKLLASALYYKLKLQCHNFTVYNVLSKDVKIYFWHEADGNVTAKEFTFCLIDYCLQMSVLMDADT</sequence>
<dbReference type="PANTHER" id="PTHR10773:SF19">
    <property type="match status" value="1"/>
</dbReference>
<feature type="non-terminal residue" evidence="1">
    <location>
        <position position="160"/>
    </location>
</feature>
<accession>A0A8J9VLI6</accession>
<evidence type="ECO:0000313" key="1">
    <source>
        <dbReference type="EMBL" id="CAH0713547.1"/>
    </source>
</evidence>
<dbReference type="Proteomes" id="UP000838878">
    <property type="component" value="Chromosome 1"/>
</dbReference>
<dbReference type="EMBL" id="OV170221">
    <property type="protein sequence ID" value="CAH0713547.1"/>
    <property type="molecule type" value="Genomic_DNA"/>
</dbReference>
<evidence type="ECO:0000313" key="2">
    <source>
        <dbReference type="Proteomes" id="UP000838878"/>
    </source>
</evidence>
<gene>
    <name evidence="1" type="ORF">BINO364_LOCUS698</name>
</gene>
<dbReference type="OrthoDB" id="6918835at2759"/>
<dbReference type="PANTHER" id="PTHR10773">
    <property type="entry name" value="DNA-DIRECTED RNA POLYMERASES I, II, AND III SUBUNIT RPABC2"/>
    <property type="match status" value="1"/>
</dbReference>
<name>A0A8J9VLI6_9NEOP</name>
<proteinExistence type="predicted"/>
<dbReference type="AlphaFoldDB" id="A0A8J9VLI6"/>